<feature type="region of interest" description="Disordered" evidence="6">
    <location>
        <begin position="1"/>
        <end position="23"/>
    </location>
</feature>
<reference evidence="9 10" key="1">
    <citation type="submission" date="2017-11" db="EMBL/GenBank/DDBJ databases">
        <title>De novo assembly and phasing of dikaryotic genomes from two isolates of Puccinia coronata f. sp. avenae, the causal agent of oat crown rust.</title>
        <authorList>
            <person name="Miller M.E."/>
            <person name="Zhang Y."/>
            <person name="Omidvar V."/>
            <person name="Sperschneider J."/>
            <person name="Schwessinger B."/>
            <person name="Raley C."/>
            <person name="Palmer J.M."/>
            <person name="Garnica D."/>
            <person name="Upadhyaya N."/>
            <person name="Rathjen J."/>
            <person name="Taylor J.M."/>
            <person name="Park R.F."/>
            <person name="Dodds P.N."/>
            <person name="Hirsch C.D."/>
            <person name="Kianian S.F."/>
            <person name="Figueroa M."/>
        </authorList>
    </citation>
    <scope>NUCLEOTIDE SEQUENCE [LARGE SCALE GENOMIC DNA]</scope>
    <source>
        <strain evidence="9">12NC29</strain>
    </source>
</reference>
<dbReference type="GO" id="GO:0043495">
    <property type="term" value="F:protein-membrane adaptor activity"/>
    <property type="evidence" value="ECO:0007669"/>
    <property type="project" value="TreeGrafter"/>
</dbReference>
<dbReference type="PANTHER" id="PTHR12911">
    <property type="entry name" value="SAD1/UNC-84-LIKE PROTEIN-RELATED"/>
    <property type="match status" value="1"/>
</dbReference>
<sequence>MPTTQSNRLQHTSHEATGTLTNPQSVGTFGRKAAIRWKYLKQKWFSILVILIGSTVLITIARKQSSLRDKVVLLDQRLQDLQEQSLKMNEKIDSLVGSYNDMVRRSEFEEGLFQLKNFSKTMSTPENQDYEFPANKEGDGLSIYSKKDFALFSAGATIVEHLTSPTWSYHRQIRQSNFPFSKKTQKIFGSPPLTVLVSDLSLGTCWPFHGTTGQITIQLSRIIQVKGITIGHVSRSLAYDIRTAPKNFELWGVDDNGHEFRGSLLLDGTYEIDGVDNLQEFSVATMKSQLYSQSSTSFLYLSSLVSTHPSLGGYAFSNAASCRASGIVALPGEIASSNPKAASGSGAKELDGHGHRAERLDCQIVTKLDISR</sequence>
<evidence type="ECO:0000256" key="3">
    <source>
        <dbReference type="ARBA" id="ARBA00022989"/>
    </source>
</evidence>
<keyword evidence="5" id="KW-0175">Coiled coil</keyword>
<dbReference type="STRING" id="200324.A0A2N5W8L0"/>
<feature type="coiled-coil region" evidence="5">
    <location>
        <begin position="64"/>
        <end position="91"/>
    </location>
</feature>
<comment type="subcellular location">
    <subcellularLocation>
        <location evidence="1">Membrane</location>
    </subcellularLocation>
</comment>
<keyword evidence="4 7" id="KW-0472">Membrane</keyword>
<evidence type="ECO:0000259" key="8">
    <source>
        <dbReference type="PROSITE" id="PS51469"/>
    </source>
</evidence>
<protein>
    <recommendedName>
        <fullName evidence="8">SUN domain-containing protein</fullName>
    </recommendedName>
</protein>
<feature type="transmembrane region" description="Helical" evidence="7">
    <location>
        <begin position="44"/>
        <end position="61"/>
    </location>
</feature>
<organism evidence="9 10">
    <name type="scientific">Puccinia coronata f. sp. avenae</name>
    <dbReference type="NCBI Taxonomy" id="200324"/>
    <lineage>
        <taxon>Eukaryota</taxon>
        <taxon>Fungi</taxon>
        <taxon>Dikarya</taxon>
        <taxon>Basidiomycota</taxon>
        <taxon>Pucciniomycotina</taxon>
        <taxon>Pucciniomycetes</taxon>
        <taxon>Pucciniales</taxon>
        <taxon>Pucciniaceae</taxon>
        <taxon>Puccinia</taxon>
    </lineage>
</organism>
<evidence type="ECO:0000313" key="10">
    <source>
        <dbReference type="Proteomes" id="UP000235388"/>
    </source>
</evidence>
<dbReference type="OrthoDB" id="2505323at2759"/>
<dbReference type="AlphaFoldDB" id="A0A2N5W8L0"/>
<dbReference type="PANTHER" id="PTHR12911:SF8">
    <property type="entry name" value="KLAROID PROTEIN-RELATED"/>
    <property type="match status" value="1"/>
</dbReference>
<dbReference type="EMBL" id="PGCJ01000002">
    <property type="protein sequence ID" value="PLW58567.1"/>
    <property type="molecule type" value="Genomic_DNA"/>
</dbReference>
<keyword evidence="10" id="KW-1185">Reference proteome</keyword>
<accession>A0A2N5W8L0</accession>
<evidence type="ECO:0000256" key="2">
    <source>
        <dbReference type="ARBA" id="ARBA00022692"/>
    </source>
</evidence>
<dbReference type="InterPro" id="IPR012919">
    <property type="entry name" value="SUN_dom"/>
</dbReference>
<feature type="domain" description="SUN" evidence="8">
    <location>
        <begin position="155"/>
        <end position="372"/>
    </location>
</feature>
<gene>
    <name evidence="9" type="ORF">PCANC_00144</name>
</gene>
<dbReference type="Proteomes" id="UP000235388">
    <property type="component" value="Unassembled WGS sequence"/>
</dbReference>
<dbReference type="Gene3D" id="2.60.120.260">
    <property type="entry name" value="Galactose-binding domain-like"/>
    <property type="match status" value="1"/>
</dbReference>
<dbReference type="InterPro" id="IPR045119">
    <property type="entry name" value="SUN1-5"/>
</dbReference>
<evidence type="ECO:0000256" key="4">
    <source>
        <dbReference type="ARBA" id="ARBA00023136"/>
    </source>
</evidence>
<keyword evidence="3 7" id="KW-1133">Transmembrane helix</keyword>
<evidence type="ECO:0000256" key="1">
    <source>
        <dbReference type="ARBA" id="ARBA00004370"/>
    </source>
</evidence>
<keyword evidence="2 7" id="KW-0812">Transmembrane</keyword>
<dbReference type="PROSITE" id="PS51469">
    <property type="entry name" value="SUN"/>
    <property type="match status" value="1"/>
</dbReference>
<evidence type="ECO:0000256" key="6">
    <source>
        <dbReference type="SAM" id="MobiDB-lite"/>
    </source>
</evidence>
<comment type="caution">
    <text evidence="9">The sequence shown here is derived from an EMBL/GenBank/DDBJ whole genome shotgun (WGS) entry which is preliminary data.</text>
</comment>
<dbReference type="Pfam" id="PF07738">
    <property type="entry name" value="Sad1_UNC"/>
    <property type="match status" value="1"/>
</dbReference>
<proteinExistence type="predicted"/>
<evidence type="ECO:0000256" key="7">
    <source>
        <dbReference type="SAM" id="Phobius"/>
    </source>
</evidence>
<name>A0A2N5W8L0_9BASI</name>
<dbReference type="GO" id="GO:0034993">
    <property type="term" value="C:meiotic nuclear membrane microtubule tethering complex"/>
    <property type="evidence" value="ECO:0007669"/>
    <property type="project" value="TreeGrafter"/>
</dbReference>
<evidence type="ECO:0000256" key="5">
    <source>
        <dbReference type="SAM" id="Coils"/>
    </source>
</evidence>
<evidence type="ECO:0000313" key="9">
    <source>
        <dbReference type="EMBL" id="PLW58567.1"/>
    </source>
</evidence>